<gene>
    <name evidence="2" type="ORF">FF38_00181</name>
</gene>
<evidence type="ECO:0000313" key="3">
    <source>
        <dbReference type="Proteomes" id="UP000037069"/>
    </source>
</evidence>
<keyword evidence="3" id="KW-1185">Reference proteome</keyword>
<dbReference type="EMBL" id="JRES01001480">
    <property type="protein sequence ID" value="KNC22604.1"/>
    <property type="molecule type" value="Genomic_DNA"/>
</dbReference>
<accession>A0A0L0BTP4</accession>
<evidence type="ECO:0000313" key="2">
    <source>
        <dbReference type="EMBL" id="KNC22604.1"/>
    </source>
</evidence>
<dbReference type="AlphaFoldDB" id="A0A0L0BTP4"/>
<feature type="chain" id="PRO_5005535221" description="Ionotropic glutamate receptor C-terminal domain-containing protein" evidence="1">
    <location>
        <begin position="21"/>
        <end position="241"/>
    </location>
</feature>
<name>A0A0L0BTP4_LUCCU</name>
<evidence type="ECO:0000256" key="1">
    <source>
        <dbReference type="SAM" id="SignalP"/>
    </source>
</evidence>
<evidence type="ECO:0008006" key="4">
    <source>
        <dbReference type="Google" id="ProtNLM"/>
    </source>
</evidence>
<dbReference type="OrthoDB" id="7739311at2759"/>
<sequence>MLFKEITLVTFLAILAVSTANQAAENGTNILCGTLRVIFVNIFKPKCMSVSVIVNISDHEDFKFSKDILDNVMTINKNIQVPVAINQYTASKLLHLIQAKLIFTNSAENIRNIKLRHSFRKLLQLQWLLLIFILRLSYEGSIFQAIRMSPYQRLPLTIDEVVKQNYSLVTDYAAARILSEMSYLKNITTIVPGNPQSVLESIDDLPPKTGVLSSDIFIALFMKRRLSNYSEYAIVRDKHQL</sequence>
<protein>
    <recommendedName>
        <fullName evidence="4">Ionotropic glutamate receptor C-terminal domain-containing protein</fullName>
    </recommendedName>
</protein>
<feature type="signal peptide" evidence="1">
    <location>
        <begin position="1"/>
        <end position="20"/>
    </location>
</feature>
<dbReference type="Proteomes" id="UP000037069">
    <property type="component" value="Unassembled WGS sequence"/>
</dbReference>
<organism evidence="2 3">
    <name type="scientific">Lucilia cuprina</name>
    <name type="common">Green bottle fly</name>
    <name type="synonym">Australian sheep blowfly</name>
    <dbReference type="NCBI Taxonomy" id="7375"/>
    <lineage>
        <taxon>Eukaryota</taxon>
        <taxon>Metazoa</taxon>
        <taxon>Ecdysozoa</taxon>
        <taxon>Arthropoda</taxon>
        <taxon>Hexapoda</taxon>
        <taxon>Insecta</taxon>
        <taxon>Pterygota</taxon>
        <taxon>Neoptera</taxon>
        <taxon>Endopterygota</taxon>
        <taxon>Diptera</taxon>
        <taxon>Brachycera</taxon>
        <taxon>Muscomorpha</taxon>
        <taxon>Oestroidea</taxon>
        <taxon>Calliphoridae</taxon>
        <taxon>Luciliinae</taxon>
        <taxon>Lucilia</taxon>
    </lineage>
</organism>
<comment type="caution">
    <text evidence="2">The sequence shown here is derived from an EMBL/GenBank/DDBJ whole genome shotgun (WGS) entry which is preliminary data.</text>
</comment>
<reference evidence="2 3" key="1">
    <citation type="journal article" date="2015" name="Nat. Commun.">
        <title>Lucilia cuprina genome unlocks parasitic fly biology to underpin future interventions.</title>
        <authorList>
            <person name="Anstead C.A."/>
            <person name="Korhonen P.K."/>
            <person name="Young N.D."/>
            <person name="Hall R.S."/>
            <person name="Jex A.R."/>
            <person name="Murali S.C."/>
            <person name="Hughes D.S."/>
            <person name="Lee S.F."/>
            <person name="Perry T."/>
            <person name="Stroehlein A.J."/>
            <person name="Ansell B.R."/>
            <person name="Breugelmans B."/>
            <person name="Hofmann A."/>
            <person name="Qu J."/>
            <person name="Dugan S."/>
            <person name="Lee S.L."/>
            <person name="Chao H."/>
            <person name="Dinh H."/>
            <person name="Han Y."/>
            <person name="Doddapaneni H.V."/>
            <person name="Worley K.C."/>
            <person name="Muzny D.M."/>
            <person name="Ioannidis P."/>
            <person name="Waterhouse R.M."/>
            <person name="Zdobnov E.M."/>
            <person name="James P.J."/>
            <person name="Bagnall N.H."/>
            <person name="Kotze A.C."/>
            <person name="Gibbs R.A."/>
            <person name="Richards S."/>
            <person name="Batterham P."/>
            <person name="Gasser R.B."/>
        </authorList>
    </citation>
    <scope>NUCLEOTIDE SEQUENCE [LARGE SCALE GENOMIC DNA]</scope>
    <source>
        <strain evidence="2 3">LS</strain>
        <tissue evidence="2">Full body</tissue>
    </source>
</reference>
<keyword evidence="1" id="KW-0732">Signal</keyword>
<proteinExistence type="predicted"/>